<dbReference type="SMART" id="SM00165">
    <property type="entry name" value="UBA"/>
    <property type="match status" value="1"/>
</dbReference>
<dbReference type="CDD" id="cd14301">
    <property type="entry name" value="UBA_UBS3B"/>
    <property type="match status" value="1"/>
</dbReference>
<dbReference type="PANTHER" id="PTHR16469:SF27">
    <property type="entry name" value="UBIQUITIN-ASSOCIATED AND SH3 DOMAIN-CONTAINING BA-RELATED"/>
    <property type="match status" value="1"/>
</dbReference>
<feature type="region of interest" description="Disordered" evidence="9">
    <location>
        <begin position="405"/>
        <end position="432"/>
    </location>
</feature>
<dbReference type="OrthoDB" id="414418at2759"/>
<organism evidence="11 12">
    <name type="scientific">Brenthis ino</name>
    <name type="common">lesser marbled fritillary</name>
    <dbReference type="NCBI Taxonomy" id="405034"/>
    <lineage>
        <taxon>Eukaryota</taxon>
        <taxon>Metazoa</taxon>
        <taxon>Ecdysozoa</taxon>
        <taxon>Arthropoda</taxon>
        <taxon>Hexapoda</taxon>
        <taxon>Insecta</taxon>
        <taxon>Pterygota</taxon>
        <taxon>Neoptera</taxon>
        <taxon>Endopterygota</taxon>
        <taxon>Lepidoptera</taxon>
        <taxon>Glossata</taxon>
        <taxon>Ditrysia</taxon>
        <taxon>Papilionoidea</taxon>
        <taxon>Nymphalidae</taxon>
        <taxon>Heliconiinae</taxon>
        <taxon>Argynnini</taxon>
        <taxon>Brenthis</taxon>
    </lineage>
</organism>
<evidence type="ECO:0000259" key="10">
    <source>
        <dbReference type="PROSITE" id="PS50030"/>
    </source>
</evidence>
<evidence type="ECO:0000313" key="11">
    <source>
        <dbReference type="EMBL" id="CAH0728287.1"/>
    </source>
</evidence>
<dbReference type="InterPro" id="IPR009060">
    <property type="entry name" value="UBA-like_sf"/>
</dbReference>
<dbReference type="FunFam" id="1.10.8.10:FF:000053">
    <property type="entry name" value="Ubiquitin-associated and SH3 domain-containing, A"/>
    <property type="match status" value="1"/>
</dbReference>
<dbReference type="AlphaFoldDB" id="A0A8J9UYV4"/>
<evidence type="ECO:0000256" key="4">
    <source>
        <dbReference type="ARBA" id="ARBA00022912"/>
    </source>
</evidence>
<dbReference type="InterPro" id="IPR029033">
    <property type="entry name" value="His_PPase_superfam"/>
</dbReference>
<dbReference type="EMBL" id="OV170227">
    <property type="protein sequence ID" value="CAH0728287.1"/>
    <property type="molecule type" value="Genomic_DNA"/>
</dbReference>
<comment type="subcellular location">
    <subcellularLocation>
        <location evidence="1">Cytoplasm</location>
        <location evidence="1">Cytosol</location>
    </subcellularLocation>
</comment>
<evidence type="ECO:0000256" key="1">
    <source>
        <dbReference type="ARBA" id="ARBA00004514"/>
    </source>
</evidence>
<evidence type="ECO:0000256" key="2">
    <source>
        <dbReference type="ARBA" id="ARBA00022443"/>
    </source>
</evidence>
<sequence length="704" mass="79223">MACLPPRKTPYNKISKQDANPLQILLQMGFPKNRALKALAATGNRSVQLASDWLLTHVNDAHIDTEEPREYILYASPTGPLLIQLLKFWDKSKIEGWNGAHNFPPHITLIPFFKAGDNVSLQLGKAVKQAVETVGLPPSSTLKWEPYMSPNFMGLFISDEHAEYLNKIALQYARLVSSLSGVKIHNNGSSENCTVPEEHSNSSITEPQTKSLHLTLAYHFDVSSYDGLKKLVDEIELTEVESPTWEIRLYSRDPRFANHQVYKVVQSYVPEASDELELVPGDYVYIEENQFDSSPDGWVFGTSWLTAKFSRQRSKWAVAGRVHSSYTDSDAWTLHRAISLTTNKSSDSKFDSGSNNNVEMATNYPHEDAEKLGYEKSEETYKVWEQYWKTAIEHKTENILNATQDAEGKTNGASKNGDMNVGKSGKSNGVDENSKADRRWIFAMRHGERVDLTYGSWVPFCFDENGVYTRKDLNMPLTLAQREGGAESYAKDAPLTRVGQMQGYLVGEGLRAAGVSLRHVYASPSLRCVETAHNLLQGFRSDPSLKVRIEPGLFEYKMWHAAKGMGPFMTPMELHKAGYNVDLNYKPYAEMDVHAPETIEEFYKRNELVIQSAVKDTEAEGGNIIFVGHATTLDLMVTALKRLQQGKAQYPEYQLTKFLNRVPYCALAAMRDRPLELVSPPCPPSINSSSGRFDWKMLMDIANE</sequence>
<evidence type="ECO:0000256" key="9">
    <source>
        <dbReference type="SAM" id="MobiDB-lite"/>
    </source>
</evidence>
<evidence type="ECO:0000313" key="12">
    <source>
        <dbReference type="Proteomes" id="UP000838878"/>
    </source>
</evidence>
<keyword evidence="4" id="KW-0378">Hydrolase</keyword>
<reference evidence="11" key="1">
    <citation type="submission" date="2021-12" db="EMBL/GenBank/DDBJ databases">
        <authorList>
            <person name="Martin H S."/>
        </authorList>
    </citation>
    <scope>NUCLEOTIDE SEQUENCE</scope>
</reference>
<feature type="domain" description="UBA" evidence="10">
    <location>
        <begin position="16"/>
        <end position="57"/>
    </location>
</feature>
<comment type="catalytic activity">
    <reaction evidence="6">
        <text>2-deoxyecdysone 22-phosphate + H2O = 2-deoxyecdysone + phosphate</text>
        <dbReference type="Rhea" id="RHEA:63584"/>
        <dbReference type="ChEBI" id="CHEBI:15377"/>
        <dbReference type="ChEBI" id="CHEBI:19566"/>
        <dbReference type="ChEBI" id="CHEBI:43474"/>
        <dbReference type="ChEBI" id="CHEBI:147386"/>
    </reaction>
</comment>
<protein>
    <recommendedName>
        <fullName evidence="8">Ecdysteroid-phosphate phosphatase</fullName>
    </recommendedName>
</protein>
<dbReference type="InterPro" id="IPR013078">
    <property type="entry name" value="His_Pase_superF_clade-1"/>
</dbReference>
<keyword evidence="12" id="KW-1185">Reference proteome</keyword>
<evidence type="ECO:0000256" key="6">
    <source>
        <dbReference type="ARBA" id="ARBA00051991"/>
    </source>
</evidence>
<dbReference type="SUPFAM" id="SSF50044">
    <property type="entry name" value="SH3-domain"/>
    <property type="match status" value="1"/>
</dbReference>
<accession>A0A8J9UYV4</accession>
<dbReference type="SUPFAM" id="SSF46934">
    <property type="entry name" value="UBA-like"/>
    <property type="match status" value="1"/>
</dbReference>
<dbReference type="PROSITE" id="PS50030">
    <property type="entry name" value="UBA"/>
    <property type="match status" value="1"/>
</dbReference>
<dbReference type="Proteomes" id="UP000838878">
    <property type="component" value="Chromosome 7"/>
</dbReference>
<dbReference type="GO" id="GO:0102531">
    <property type="term" value="F:ecdysteroid-phosphate phosphatase activity"/>
    <property type="evidence" value="ECO:0007669"/>
    <property type="project" value="UniProtKB-ARBA"/>
</dbReference>
<dbReference type="SUPFAM" id="SSF53254">
    <property type="entry name" value="Phosphoglycerate mutase-like"/>
    <property type="match status" value="1"/>
</dbReference>
<feature type="non-terminal residue" evidence="11">
    <location>
        <position position="704"/>
    </location>
</feature>
<evidence type="ECO:0000256" key="8">
    <source>
        <dbReference type="ARBA" id="ARBA00074288"/>
    </source>
</evidence>
<dbReference type="Gene3D" id="1.10.8.10">
    <property type="entry name" value="DNA helicase RuvA subunit, C-terminal domain"/>
    <property type="match status" value="1"/>
</dbReference>
<dbReference type="Pfam" id="PF22562">
    <property type="entry name" value="UBA_7"/>
    <property type="match status" value="1"/>
</dbReference>
<dbReference type="PANTHER" id="PTHR16469">
    <property type="entry name" value="UBIQUITIN-ASSOCIATED AND SH3 DOMAIN-CONTAINING BA-RELATED"/>
    <property type="match status" value="1"/>
</dbReference>
<gene>
    <name evidence="11" type="ORF">BINO364_LOCUS13525</name>
</gene>
<dbReference type="GO" id="GO:0004721">
    <property type="term" value="F:phosphoprotein phosphatase activity"/>
    <property type="evidence" value="ECO:0007669"/>
    <property type="project" value="UniProtKB-KW"/>
</dbReference>
<proteinExistence type="predicted"/>
<dbReference type="InterPro" id="IPR051710">
    <property type="entry name" value="Phosphatase_SH3-domain"/>
</dbReference>
<dbReference type="Gene3D" id="2.30.30.40">
    <property type="entry name" value="SH3 Domains"/>
    <property type="match status" value="1"/>
</dbReference>
<evidence type="ECO:0000256" key="7">
    <source>
        <dbReference type="ARBA" id="ARBA00052011"/>
    </source>
</evidence>
<evidence type="ECO:0000256" key="5">
    <source>
        <dbReference type="ARBA" id="ARBA00050567"/>
    </source>
</evidence>
<dbReference type="CDD" id="cd07067">
    <property type="entry name" value="HP_PGM_like"/>
    <property type="match status" value="1"/>
</dbReference>
<dbReference type="Gene3D" id="3.40.50.1240">
    <property type="entry name" value="Phosphoglycerate mutase-like"/>
    <property type="match status" value="1"/>
</dbReference>
<comment type="catalytic activity">
    <reaction evidence="7">
        <text>ecdysone 22-phosphate + H2O = ecdysone + phosphate</text>
        <dbReference type="Rhea" id="RHEA:63576"/>
        <dbReference type="ChEBI" id="CHEBI:15377"/>
        <dbReference type="ChEBI" id="CHEBI:16688"/>
        <dbReference type="ChEBI" id="CHEBI:43474"/>
        <dbReference type="ChEBI" id="CHEBI:147380"/>
    </reaction>
</comment>
<comment type="catalytic activity">
    <reaction evidence="5">
        <text>20-hydroxyecdysone 22-phosphate + H2O = 20-hydroxyecdysone + phosphate</text>
        <dbReference type="Rhea" id="RHEA:63580"/>
        <dbReference type="ChEBI" id="CHEBI:15377"/>
        <dbReference type="ChEBI" id="CHEBI:16587"/>
        <dbReference type="ChEBI" id="CHEBI:43474"/>
        <dbReference type="ChEBI" id="CHEBI:147382"/>
    </reaction>
</comment>
<dbReference type="InterPro" id="IPR015940">
    <property type="entry name" value="UBA"/>
</dbReference>
<keyword evidence="3" id="KW-0963">Cytoplasm</keyword>
<keyword evidence="4" id="KW-0904">Protein phosphatase</keyword>
<keyword evidence="2" id="KW-0728">SH3 domain</keyword>
<evidence type="ECO:0000256" key="3">
    <source>
        <dbReference type="ARBA" id="ARBA00022490"/>
    </source>
</evidence>
<dbReference type="InterPro" id="IPR036028">
    <property type="entry name" value="SH3-like_dom_sf"/>
</dbReference>
<dbReference type="Pfam" id="PF00300">
    <property type="entry name" value="His_Phos_1"/>
    <property type="match status" value="1"/>
</dbReference>
<name>A0A8J9UYV4_9NEOP</name>
<dbReference type="GO" id="GO:0005829">
    <property type="term" value="C:cytosol"/>
    <property type="evidence" value="ECO:0007669"/>
    <property type="project" value="UniProtKB-SubCell"/>
</dbReference>